<evidence type="ECO:0000313" key="4">
    <source>
        <dbReference type="WBParaSite" id="ASIM_0001664601-mRNA-1"/>
    </source>
</evidence>
<evidence type="ECO:0000256" key="1">
    <source>
        <dbReference type="SAM" id="MobiDB-lite"/>
    </source>
</evidence>
<keyword evidence="3" id="KW-1185">Reference proteome</keyword>
<dbReference type="AlphaFoldDB" id="A0A0M3K6Q5"/>
<proteinExistence type="predicted"/>
<reference evidence="2 3" key="2">
    <citation type="submission" date="2018-11" db="EMBL/GenBank/DDBJ databases">
        <authorList>
            <consortium name="Pathogen Informatics"/>
        </authorList>
    </citation>
    <scope>NUCLEOTIDE SEQUENCE [LARGE SCALE GENOMIC DNA]</scope>
</reference>
<organism evidence="4">
    <name type="scientific">Anisakis simplex</name>
    <name type="common">Herring worm</name>
    <dbReference type="NCBI Taxonomy" id="6269"/>
    <lineage>
        <taxon>Eukaryota</taxon>
        <taxon>Metazoa</taxon>
        <taxon>Ecdysozoa</taxon>
        <taxon>Nematoda</taxon>
        <taxon>Chromadorea</taxon>
        <taxon>Rhabditida</taxon>
        <taxon>Spirurina</taxon>
        <taxon>Ascaridomorpha</taxon>
        <taxon>Ascaridoidea</taxon>
        <taxon>Anisakidae</taxon>
        <taxon>Anisakis</taxon>
        <taxon>Anisakis simplex complex</taxon>
    </lineage>
</organism>
<feature type="compositionally biased region" description="Polar residues" evidence="1">
    <location>
        <begin position="71"/>
        <end position="80"/>
    </location>
</feature>
<accession>A0A0M3K6Q5</accession>
<dbReference type="EMBL" id="UYRR01032768">
    <property type="protein sequence ID" value="VDK56744.1"/>
    <property type="molecule type" value="Genomic_DNA"/>
</dbReference>
<sequence length="87" mass="9432">MIRNTGVKCGWHIKRRRDNPLFRIISSSTGATGAVATKYGIPAGSSSSPLRSELTEMVARQKQRGWKLSENRSPSGSTPYNIAVSPA</sequence>
<dbReference type="Proteomes" id="UP000267096">
    <property type="component" value="Unassembled WGS sequence"/>
</dbReference>
<evidence type="ECO:0000313" key="2">
    <source>
        <dbReference type="EMBL" id="VDK56744.1"/>
    </source>
</evidence>
<gene>
    <name evidence="2" type="ORF">ASIM_LOCUS16053</name>
</gene>
<protein>
    <submittedName>
        <fullName evidence="4">Reverse transcriptase domain-containing protein</fullName>
    </submittedName>
</protein>
<name>A0A0M3K6Q5_ANISI</name>
<dbReference type="WBParaSite" id="ASIM_0001664601-mRNA-1">
    <property type="protein sequence ID" value="ASIM_0001664601-mRNA-1"/>
    <property type="gene ID" value="ASIM_0001664601"/>
</dbReference>
<evidence type="ECO:0000313" key="3">
    <source>
        <dbReference type="Proteomes" id="UP000267096"/>
    </source>
</evidence>
<reference evidence="4" key="1">
    <citation type="submission" date="2017-02" db="UniProtKB">
        <authorList>
            <consortium name="WormBaseParasite"/>
        </authorList>
    </citation>
    <scope>IDENTIFICATION</scope>
</reference>
<feature type="region of interest" description="Disordered" evidence="1">
    <location>
        <begin position="57"/>
        <end position="87"/>
    </location>
</feature>